<dbReference type="OrthoDB" id="425502at2"/>
<protein>
    <recommendedName>
        <fullName evidence="1">RES domain-containing protein</fullName>
    </recommendedName>
</protein>
<proteinExistence type="predicted"/>
<dbReference type="Proteomes" id="UP000067626">
    <property type="component" value="Chromosome"/>
</dbReference>
<evidence type="ECO:0000313" key="3">
    <source>
        <dbReference type="Proteomes" id="UP000067626"/>
    </source>
</evidence>
<organism evidence="2 3">
    <name type="scientific">Chondromyces crocatus</name>
    <dbReference type="NCBI Taxonomy" id="52"/>
    <lineage>
        <taxon>Bacteria</taxon>
        <taxon>Pseudomonadati</taxon>
        <taxon>Myxococcota</taxon>
        <taxon>Polyangia</taxon>
        <taxon>Polyangiales</taxon>
        <taxon>Polyangiaceae</taxon>
        <taxon>Chondromyces</taxon>
    </lineage>
</organism>
<name>A0A0K1EMX6_CHOCO</name>
<feature type="domain" description="RES" evidence="1">
    <location>
        <begin position="39"/>
        <end position="175"/>
    </location>
</feature>
<dbReference type="KEGG" id="ccro:CMC5_064730"/>
<keyword evidence="3" id="KW-1185">Reference proteome</keyword>
<dbReference type="EMBL" id="CP012159">
    <property type="protein sequence ID" value="AKT42250.1"/>
    <property type="molecule type" value="Genomic_DNA"/>
</dbReference>
<evidence type="ECO:0000259" key="1">
    <source>
        <dbReference type="SMART" id="SM00953"/>
    </source>
</evidence>
<gene>
    <name evidence="2" type="ORF">CMC5_064730</name>
</gene>
<dbReference type="RefSeq" id="WP_050433911.1">
    <property type="nucleotide sequence ID" value="NZ_CP012159.1"/>
</dbReference>
<dbReference type="InterPro" id="IPR014914">
    <property type="entry name" value="RES_dom"/>
</dbReference>
<dbReference type="Pfam" id="PF08808">
    <property type="entry name" value="RES"/>
    <property type="match status" value="1"/>
</dbReference>
<reference evidence="2 3" key="1">
    <citation type="submission" date="2015-07" db="EMBL/GenBank/DDBJ databases">
        <title>Genome analysis of myxobacterium Chondromyces crocatus Cm c5 reveals a high potential for natural compound synthesis and the genetic basis for the loss of fruiting body formation.</title>
        <authorList>
            <person name="Zaburannyi N."/>
            <person name="Bunk B."/>
            <person name="Maier J."/>
            <person name="Overmann J."/>
            <person name="Mueller R."/>
        </authorList>
    </citation>
    <scope>NUCLEOTIDE SEQUENCE [LARGE SCALE GENOMIC DNA]</scope>
    <source>
        <strain evidence="2 3">Cm c5</strain>
    </source>
</reference>
<dbReference type="SMART" id="SM00953">
    <property type="entry name" value="RES"/>
    <property type="match status" value="1"/>
</dbReference>
<dbReference type="AlphaFoldDB" id="A0A0K1EMX6"/>
<sequence>MALDPHPNPPSDWARLEPLIRKFRRAWFRIHRTMHEPMFFGRSGANRFDAPREEFGVLYAAADARGSFIETMGRLPAHRLVPWAEISARGLAKITPKRALRLVDLTSEGLARIGADSRLTSGDSYDLSQRWILALHEHPEKPDGIVYRSRHDPSRLCAALFDRIAPDLDVEKLGTLAAPDHTKLLASILNRYDFGLV</sequence>
<evidence type="ECO:0000313" key="2">
    <source>
        <dbReference type="EMBL" id="AKT42250.1"/>
    </source>
</evidence>
<dbReference type="STRING" id="52.CMC5_064730"/>
<accession>A0A0K1EMX6</accession>
<dbReference type="PATRIC" id="fig|52.7.peg.7120"/>